<evidence type="ECO:0000313" key="1">
    <source>
        <dbReference type="EMBL" id="GIG10196.1"/>
    </source>
</evidence>
<keyword evidence="2" id="KW-1185">Reference proteome</keyword>
<dbReference type="EMBL" id="BONI01000082">
    <property type="protein sequence ID" value="GIG10196.1"/>
    <property type="molecule type" value="Genomic_DNA"/>
</dbReference>
<protein>
    <recommendedName>
        <fullName evidence="3">HNH endonuclease</fullName>
    </recommendedName>
</protein>
<dbReference type="Proteomes" id="UP000630887">
    <property type="component" value="Unassembled WGS sequence"/>
</dbReference>
<dbReference type="Gene3D" id="1.10.30.50">
    <property type="match status" value="1"/>
</dbReference>
<evidence type="ECO:0000313" key="2">
    <source>
        <dbReference type="Proteomes" id="UP000630887"/>
    </source>
</evidence>
<dbReference type="RefSeq" id="WP_203698040.1">
    <property type="nucleotide sequence ID" value="NZ_BAAALC010000003.1"/>
</dbReference>
<name>A0A8J3PCP0_9ACTN</name>
<gene>
    <name evidence="1" type="ORF">Cco03nite_68960</name>
</gene>
<accession>A0A8J3PCP0</accession>
<evidence type="ECO:0008006" key="3">
    <source>
        <dbReference type="Google" id="ProtNLM"/>
    </source>
</evidence>
<dbReference type="AlphaFoldDB" id="A0A8J3PCP0"/>
<organism evidence="1 2">
    <name type="scientific">Catellatospora coxensis</name>
    <dbReference type="NCBI Taxonomy" id="310354"/>
    <lineage>
        <taxon>Bacteria</taxon>
        <taxon>Bacillati</taxon>
        <taxon>Actinomycetota</taxon>
        <taxon>Actinomycetes</taxon>
        <taxon>Micromonosporales</taxon>
        <taxon>Micromonosporaceae</taxon>
        <taxon>Catellatospora</taxon>
    </lineage>
</organism>
<comment type="caution">
    <text evidence="1">The sequence shown here is derived from an EMBL/GenBank/DDBJ whole genome shotgun (WGS) entry which is preliminary data.</text>
</comment>
<sequence length="141" mass="15573">MTTVRNPETGLREQACECSTCHYCGLYVAPRHEHDHFPVPKARGGTEIVPACMNCHELKDRAPFHQWHPDFAAQGIGELLRSLPGIEHSASVEPVALVRAVGDHRQHWSGWTVAGRLLYATVCANVERAAGLRARTETPEA</sequence>
<proteinExistence type="predicted"/>
<reference evidence="1 2" key="1">
    <citation type="submission" date="2021-01" db="EMBL/GenBank/DDBJ databases">
        <title>Whole genome shotgun sequence of Catellatospora coxensis NBRC 107359.</title>
        <authorList>
            <person name="Komaki H."/>
            <person name="Tamura T."/>
        </authorList>
    </citation>
    <scope>NUCLEOTIDE SEQUENCE [LARGE SCALE GENOMIC DNA]</scope>
    <source>
        <strain evidence="1 2">NBRC 107359</strain>
    </source>
</reference>